<dbReference type="RefSeq" id="WP_190921079.1">
    <property type="nucleotide sequence ID" value="NZ_JACXIZ010000048.1"/>
</dbReference>
<dbReference type="Pfam" id="PF05979">
    <property type="entry name" value="DUF896"/>
    <property type="match status" value="1"/>
</dbReference>
<protein>
    <recommendedName>
        <fullName evidence="2">UPF0291 protein IDH44_22495</fullName>
    </recommendedName>
</protein>
<accession>A0A927BYK2</accession>
<dbReference type="AlphaFoldDB" id="A0A927BYK2"/>
<dbReference type="Gene3D" id="1.10.287.540">
    <property type="entry name" value="Helix hairpin bin"/>
    <property type="match status" value="1"/>
</dbReference>
<dbReference type="Proteomes" id="UP000621560">
    <property type="component" value="Unassembled WGS sequence"/>
</dbReference>
<dbReference type="PANTHER" id="PTHR37300:SF1">
    <property type="entry name" value="UPF0291 PROTEIN YNZC"/>
    <property type="match status" value="1"/>
</dbReference>
<evidence type="ECO:0000256" key="2">
    <source>
        <dbReference type="HAMAP-Rule" id="MF_01103"/>
    </source>
</evidence>
<proteinExistence type="inferred from homology"/>
<dbReference type="GO" id="GO:0005737">
    <property type="term" value="C:cytoplasm"/>
    <property type="evidence" value="ECO:0007669"/>
    <property type="project" value="UniProtKB-SubCell"/>
</dbReference>
<evidence type="ECO:0000313" key="4">
    <source>
        <dbReference type="Proteomes" id="UP000621560"/>
    </source>
</evidence>
<dbReference type="PANTHER" id="PTHR37300">
    <property type="entry name" value="UPF0291 PROTEIN CBO2609/CLC_2481"/>
    <property type="match status" value="1"/>
</dbReference>
<name>A0A927BYK2_9BACL</name>
<comment type="caution">
    <text evidence="3">The sequence shown here is derived from an EMBL/GenBank/DDBJ whole genome shotgun (WGS) entry which is preliminary data.</text>
</comment>
<gene>
    <name evidence="3" type="ORF">IDH44_22495</name>
</gene>
<evidence type="ECO:0000313" key="3">
    <source>
        <dbReference type="EMBL" id="MBD2847975.1"/>
    </source>
</evidence>
<organism evidence="3 4">
    <name type="scientific">Paenibacillus sabuli</name>
    <dbReference type="NCBI Taxonomy" id="2772509"/>
    <lineage>
        <taxon>Bacteria</taxon>
        <taxon>Bacillati</taxon>
        <taxon>Bacillota</taxon>
        <taxon>Bacilli</taxon>
        <taxon>Bacillales</taxon>
        <taxon>Paenibacillaceae</taxon>
        <taxon>Paenibacillus</taxon>
    </lineage>
</organism>
<dbReference type="EMBL" id="JACXIZ010000048">
    <property type="protein sequence ID" value="MBD2847975.1"/>
    <property type="molecule type" value="Genomic_DNA"/>
</dbReference>
<keyword evidence="4" id="KW-1185">Reference proteome</keyword>
<dbReference type="SUPFAM" id="SSF158221">
    <property type="entry name" value="YnzC-like"/>
    <property type="match status" value="1"/>
</dbReference>
<comment type="subcellular location">
    <subcellularLocation>
        <location evidence="2">Cytoplasm</location>
    </subcellularLocation>
</comment>
<keyword evidence="1 2" id="KW-0963">Cytoplasm</keyword>
<evidence type="ECO:0000256" key="1">
    <source>
        <dbReference type="ARBA" id="ARBA00022490"/>
    </source>
</evidence>
<sequence>MDKLVERINELARKHKTVGLTVEETAERDQLRKQYLEVFKRNFRNQLEAIEWTDEEPDKGSKQ</sequence>
<dbReference type="HAMAP" id="MF_01103">
    <property type="entry name" value="UPF0291"/>
    <property type="match status" value="1"/>
</dbReference>
<comment type="similarity">
    <text evidence="2">Belongs to the UPF0291 family.</text>
</comment>
<reference evidence="3" key="1">
    <citation type="submission" date="2020-09" db="EMBL/GenBank/DDBJ databases">
        <title>A novel bacterium of genus Paenibacillus, isolated from South China Sea.</title>
        <authorList>
            <person name="Huang H."/>
            <person name="Mo K."/>
            <person name="Hu Y."/>
        </authorList>
    </citation>
    <scope>NUCLEOTIDE SEQUENCE</scope>
    <source>
        <strain evidence="3">IB182496</strain>
    </source>
</reference>
<dbReference type="InterPro" id="IPR009242">
    <property type="entry name" value="DUF896"/>
</dbReference>